<organism evidence="1">
    <name type="scientific">marine sediment metagenome</name>
    <dbReference type="NCBI Taxonomy" id="412755"/>
    <lineage>
        <taxon>unclassified sequences</taxon>
        <taxon>metagenomes</taxon>
        <taxon>ecological metagenomes</taxon>
    </lineage>
</organism>
<comment type="caution">
    <text evidence="1">The sequence shown here is derived from an EMBL/GenBank/DDBJ whole genome shotgun (WGS) entry which is preliminary data.</text>
</comment>
<accession>X0WF00</accession>
<reference evidence="1" key="1">
    <citation type="journal article" date="2014" name="Front. Microbiol.">
        <title>High frequency of phylogenetically diverse reductive dehalogenase-homologous genes in deep subseafloor sedimentary metagenomes.</title>
        <authorList>
            <person name="Kawai M."/>
            <person name="Futagami T."/>
            <person name="Toyoda A."/>
            <person name="Takaki Y."/>
            <person name="Nishi S."/>
            <person name="Hori S."/>
            <person name="Arai W."/>
            <person name="Tsubouchi T."/>
            <person name="Morono Y."/>
            <person name="Uchiyama I."/>
            <person name="Ito T."/>
            <person name="Fujiyama A."/>
            <person name="Inagaki F."/>
            <person name="Takami H."/>
        </authorList>
    </citation>
    <scope>NUCLEOTIDE SEQUENCE</scope>
    <source>
        <strain evidence="1">Expedition CK06-06</strain>
    </source>
</reference>
<gene>
    <name evidence="1" type="ORF">S01H1_71643</name>
</gene>
<dbReference type="EMBL" id="BARS01047719">
    <property type="protein sequence ID" value="GAG29245.1"/>
    <property type="molecule type" value="Genomic_DNA"/>
</dbReference>
<evidence type="ECO:0008006" key="2">
    <source>
        <dbReference type="Google" id="ProtNLM"/>
    </source>
</evidence>
<proteinExistence type="predicted"/>
<evidence type="ECO:0000313" key="1">
    <source>
        <dbReference type="EMBL" id="GAG29245.1"/>
    </source>
</evidence>
<dbReference type="AlphaFoldDB" id="X0WF00"/>
<sequence length="205" mass="23121">RELPAVCRGHGFHLLDSGPVLVGEVALVGSVGWYDYTFKDQTLNIPLRFYEAKLAPGAAARRETYTHLVDGHGDLTPEMLEISTYWMDGVRVRLPVSDIEFTERLVARLRTHLEEVKDSARTIVAVLHHLPFAELVKRNLGVGNWQFANAFMGSERFGELLLESPKVRHAFCGHSHSPSRVTHGALTCTNIGCTYVHKRFEEWQV</sequence>
<feature type="non-terminal residue" evidence="1">
    <location>
        <position position="1"/>
    </location>
</feature>
<dbReference type="InterPro" id="IPR029052">
    <property type="entry name" value="Metallo-depent_PP-like"/>
</dbReference>
<dbReference type="SUPFAM" id="SSF56300">
    <property type="entry name" value="Metallo-dependent phosphatases"/>
    <property type="match status" value="1"/>
</dbReference>
<protein>
    <recommendedName>
        <fullName evidence="2">Calcineurin-like phosphoesterase domain-containing protein</fullName>
    </recommendedName>
</protein>
<name>X0WF00_9ZZZZ</name>
<dbReference type="Gene3D" id="3.60.21.10">
    <property type="match status" value="1"/>
</dbReference>